<sequence length="227" mass="25219">MPRSERGVEGGSSSLAAVLCTVLLTLALSVPTTALLVIYFRCGGQPSLPVQIPPNSSTMREYLGSDEGREVRDSEKPAAHLIGIYHHSLKDGPSADSHRTLEWESVRGLAFTKDSVRYLGHSLVIPTRGLYYVYCQVGFRGSECKDKPVTLYNWVFRKHDSYPQPLLLLSGTETVCGRNHNRGTWYTTLGQGAVVELERDHHLFVNVSNPHLVDYVDGKTFFGVIKI</sequence>
<dbReference type="EMBL" id="BFAA01011962">
    <property type="protein sequence ID" value="GCB79285.1"/>
    <property type="molecule type" value="Genomic_DNA"/>
</dbReference>
<keyword evidence="4" id="KW-0472">Membrane</keyword>
<proteinExistence type="inferred from homology"/>
<evidence type="ECO:0000313" key="7">
    <source>
        <dbReference type="EMBL" id="GCB79285.1"/>
    </source>
</evidence>
<protein>
    <recommendedName>
        <fullName evidence="6">THD domain-containing protein</fullName>
    </recommendedName>
</protein>
<evidence type="ECO:0000256" key="1">
    <source>
        <dbReference type="ARBA" id="ARBA00004606"/>
    </source>
</evidence>
<dbReference type="Pfam" id="PF00229">
    <property type="entry name" value="TNF"/>
    <property type="match status" value="1"/>
</dbReference>
<dbReference type="InterPro" id="IPR021184">
    <property type="entry name" value="TNF_CS"/>
</dbReference>
<dbReference type="PROSITE" id="PS50049">
    <property type="entry name" value="THD_2"/>
    <property type="match status" value="1"/>
</dbReference>
<dbReference type="SMART" id="SM00207">
    <property type="entry name" value="TNF"/>
    <property type="match status" value="1"/>
</dbReference>
<accession>A0A401Q1M1</accession>
<dbReference type="PANTHER" id="PTHR11471:SF29">
    <property type="entry name" value="LYMPHOTOXIN-BETA"/>
    <property type="match status" value="1"/>
</dbReference>
<dbReference type="PANTHER" id="PTHR11471">
    <property type="entry name" value="TUMOR NECROSIS FACTOR FAMILY MEMBER"/>
    <property type="match status" value="1"/>
</dbReference>
<dbReference type="PRINTS" id="PR01237">
    <property type="entry name" value="TNFC"/>
</dbReference>
<dbReference type="GO" id="GO:0016020">
    <property type="term" value="C:membrane"/>
    <property type="evidence" value="ECO:0007669"/>
    <property type="project" value="UniProtKB-SubCell"/>
</dbReference>
<evidence type="ECO:0000256" key="5">
    <source>
        <dbReference type="ARBA" id="ARBA00023180"/>
    </source>
</evidence>
<evidence type="ECO:0000256" key="2">
    <source>
        <dbReference type="ARBA" id="ARBA00008670"/>
    </source>
</evidence>
<evidence type="ECO:0000256" key="3">
    <source>
        <dbReference type="ARBA" id="ARBA00022514"/>
    </source>
</evidence>
<dbReference type="GO" id="GO:0005615">
    <property type="term" value="C:extracellular space"/>
    <property type="evidence" value="ECO:0007669"/>
    <property type="project" value="UniProtKB-KW"/>
</dbReference>
<dbReference type="OMA" id="GAWMKGQ"/>
<dbReference type="InterPro" id="IPR008983">
    <property type="entry name" value="Tumour_necrosis_fac-like_dom"/>
</dbReference>
<dbReference type="CDD" id="cd00184">
    <property type="entry name" value="TNF"/>
    <property type="match status" value="1"/>
</dbReference>
<dbReference type="InterPro" id="IPR006052">
    <property type="entry name" value="TNF_dom"/>
</dbReference>
<name>A0A401Q1M1_SCYTO</name>
<evidence type="ECO:0000256" key="4">
    <source>
        <dbReference type="ARBA" id="ARBA00023136"/>
    </source>
</evidence>
<comment type="subcellular location">
    <subcellularLocation>
        <location evidence="1">Membrane</location>
        <topology evidence="1">Single-pass type II membrane protein</topology>
    </subcellularLocation>
</comment>
<reference evidence="7 8" key="1">
    <citation type="journal article" date="2018" name="Nat. Ecol. Evol.">
        <title>Shark genomes provide insights into elasmobranch evolution and the origin of vertebrates.</title>
        <authorList>
            <person name="Hara Y"/>
            <person name="Yamaguchi K"/>
            <person name="Onimaru K"/>
            <person name="Kadota M"/>
            <person name="Koyanagi M"/>
            <person name="Keeley SD"/>
            <person name="Tatsumi K"/>
            <person name="Tanaka K"/>
            <person name="Motone F"/>
            <person name="Kageyama Y"/>
            <person name="Nozu R"/>
            <person name="Adachi N"/>
            <person name="Nishimura O"/>
            <person name="Nakagawa R"/>
            <person name="Tanegashima C"/>
            <person name="Kiyatake I"/>
            <person name="Matsumoto R"/>
            <person name="Murakumo K"/>
            <person name="Nishida K"/>
            <person name="Terakita A"/>
            <person name="Kuratani S"/>
            <person name="Sato K"/>
            <person name="Hyodo S Kuraku.S."/>
        </authorList>
    </citation>
    <scope>NUCLEOTIDE SEQUENCE [LARGE SCALE GENOMIC DNA]</scope>
</reference>
<dbReference type="Proteomes" id="UP000288216">
    <property type="component" value="Unassembled WGS sequence"/>
</dbReference>
<evidence type="ECO:0000313" key="8">
    <source>
        <dbReference type="Proteomes" id="UP000288216"/>
    </source>
</evidence>
<dbReference type="InterPro" id="IPR002961">
    <property type="entry name" value="TNF_C"/>
</dbReference>
<feature type="domain" description="THD" evidence="6">
    <location>
        <begin position="77"/>
        <end position="227"/>
    </location>
</feature>
<dbReference type="AlphaFoldDB" id="A0A401Q1M1"/>
<evidence type="ECO:0000259" key="6">
    <source>
        <dbReference type="PROSITE" id="PS50049"/>
    </source>
</evidence>
<keyword evidence="5" id="KW-0325">Glycoprotein</keyword>
<dbReference type="STRING" id="75743.A0A401Q1M1"/>
<dbReference type="GO" id="GO:0005125">
    <property type="term" value="F:cytokine activity"/>
    <property type="evidence" value="ECO:0007669"/>
    <property type="project" value="UniProtKB-KW"/>
</dbReference>
<comment type="similarity">
    <text evidence="2">Belongs to the tumor necrosis factor family.</text>
</comment>
<organism evidence="7 8">
    <name type="scientific">Scyliorhinus torazame</name>
    <name type="common">Cloudy catshark</name>
    <name type="synonym">Catulus torazame</name>
    <dbReference type="NCBI Taxonomy" id="75743"/>
    <lineage>
        <taxon>Eukaryota</taxon>
        <taxon>Metazoa</taxon>
        <taxon>Chordata</taxon>
        <taxon>Craniata</taxon>
        <taxon>Vertebrata</taxon>
        <taxon>Chondrichthyes</taxon>
        <taxon>Elasmobranchii</taxon>
        <taxon>Galeomorphii</taxon>
        <taxon>Galeoidea</taxon>
        <taxon>Carcharhiniformes</taxon>
        <taxon>Scyliorhinidae</taxon>
        <taxon>Scyliorhinus</taxon>
    </lineage>
</organism>
<dbReference type="OrthoDB" id="9933527at2759"/>
<dbReference type="PROSITE" id="PS00251">
    <property type="entry name" value="THD_1"/>
    <property type="match status" value="1"/>
</dbReference>
<gene>
    <name evidence="7" type="ORF">scyTo_0017868</name>
</gene>
<dbReference type="Gene3D" id="2.60.120.40">
    <property type="match status" value="1"/>
</dbReference>
<dbReference type="GO" id="GO:0006955">
    <property type="term" value="P:immune response"/>
    <property type="evidence" value="ECO:0007669"/>
    <property type="project" value="InterPro"/>
</dbReference>
<keyword evidence="3" id="KW-0202">Cytokine</keyword>
<dbReference type="SUPFAM" id="SSF49842">
    <property type="entry name" value="TNF-like"/>
    <property type="match status" value="1"/>
</dbReference>
<dbReference type="GO" id="GO:0005164">
    <property type="term" value="F:tumor necrosis factor receptor binding"/>
    <property type="evidence" value="ECO:0007669"/>
    <property type="project" value="InterPro"/>
</dbReference>
<keyword evidence="8" id="KW-1185">Reference proteome</keyword>
<comment type="caution">
    <text evidence="7">The sequence shown here is derived from an EMBL/GenBank/DDBJ whole genome shotgun (WGS) entry which is preliminary data.</text>
</comment>